<evidence type="ECO:0000313" key="7">
    <source>
        <dbReference type="Proteomes" id="UP000494040"/>
    </source>
</evidence>
<dbReference type="SUPFAM" id="SSF46785">
    <property type="entry name" value="Winged helix' DNA-binding domain"/>
    <property type="match status" value="1"/>
</dbReference>
<dbReference type="SMART" id="SM00315">
    <property type="entry name" value="RGS"/>
    <property type="match status" value="1"/>
</dbReference>
<dbReference type="InterPro" id="IPR036388">
    <property type="entry name" value="WH-like_DNA-bd_sf"/>
</dbReference>
<dbReference type="InterPro" id="IPR040759">
    <property type="entry name" value="RGS_DHEX"/>
</dbReference>
<dbReference type="CDD" id="cd08705">
    <property type="entry name" value="RGS_R7-like"/>
    <property type="match status" value="1"/>
</dbReference>
<evidence type="ECO:0000313" key="6">
    <source>
        <dbReference type="EnsemblMetazoa" id="XP_014245514.1"/>
    </source>
</evidence>
<dbReference type="InterPro" id="IPR047016">
    <property type="entry name" value="RGS6/7/9/11"/>
</dbReference>
<reference evidence="6" key="1">
    <citation type="submission" date="2022-01" db="UniProtKB">
        <authorList>
            <consortium name="EnsemblMetazoa"/>
        </authorList>
    </citation>
    <scope>IDENTIFICATION</scope>
</reference>
<feature type="compositionally biased region" description="Basic and acidic residues" evidence="2">
    <location>
        <begin position="541"/>
        <end position="567"/>
    </location>
</feature>
<evidence type="ECO:0000259" key="5">
    <source>
        <dbReference type="PROSITE" id="PS50186"/>
    </source>
</evidence>
<keyword evidence="7" id="KW-1185">Reference proteome</keyword>
<dbReference type="SMART" id="SM00224">
    <property type="entry name" value="GGL"/>
    <property type="match status" value="1"/>
</dbReference>
<dbReference type="Gene3D" id="4.10.260.10">
    <property type="entry name" value="Transducin (heterotrimeric G protein), gamma chain"/>
    <property type="match status" value="1"/>
</dbReference>
<dbReference type="GO" id="GO:0005737">
    <property type="term" value="C:cytoplasm"/>
    <property type="evidence" value="ECO:0007669"/>
    <property type="project" value="TreeGrafter"/>
</dbReference>
<dbReference type="PROSITE" id="PS50186">
    <property type="entry name" value="DEP"/>
    <property type="match status" value="1"/>
</dbReference>
<dbReference type="PRINTS" id="PR01301">
    <property type="entry name" value="RGSPROTEIN"/>
</dbReference>
<keyword evidence="1" id="KW-0734">Signal transduction inhibitor</keyword>
<dbReference type="CDD" id="cd00068">
    <property type="entry name" value="GGL"/>
    <property type="match status" value="1"/>
</dbReference>
<evidence type="ECO:0000259" key="4">
    <source>
        <dbReference type="PROSITE" id="PS50132"/>
    </source>
</evidence>
<dbReference type="Gene3D" id="1.10.1240.60">
    <property type="match status" value="1"/>
</dbReference>
<evidence type="ECO:0000259" key="3">
    <source>
        <dbReference type="PROSITE" id="PS50058"/>
    </source>
</evidence>
<dbReference type="PROSITE" id="PS50058">
    <property type="entry name" value="G_PROTEIN_GAMMA"/>
    <property type="match status" value="1"/>
</dbReference>
<organism evidence="6 7">
    <name type="scientific">Cimex lectularius</name>
    <name type="common">Bed bug</name>
    <name type="synonym">Acanthia lectularia</name>
    <dbReference type="NCBI Taxonomy" id="79782"/>
    <lineage>
        <taxon>Eukaryota</taxon>
        <taxon>Metazoa</taxon>
        <taxon>Ecdysozoa</taxon>
        <taxon>Arthropoda</taxon>
        <taxon>Hexapoda</taxon>
        <taxon>Insecta</taxon>
        <taxon>Pterygota</taxon>
        <taxon>Neoptera</taxon>
        <taxon>Paraneoptera</taxon>
        <taxon>Hemiptera</taxon>
        <taxon>Heteroptera</taxon>
        <taxon>Panheteroptera</taxon>
        <taxon>Cimicomorpha</taxon>
        <taxon>Cimicidae</taxon>
        <taxon>Cimex</taxon>
    </lineage>
</organism>
<dbReference type="InterPro" id="IPR015898">
    <property type="entry name" value="G-protein_gamma-like_dom"/>
</dbReference>
<feature type="compositionally biased region" description="Basic residues" evidence="2">
    <location>
        <begin position="678"/>
        <end position="687"/>
    </location>
</feature>
<dbReference type="InterPro" id="IPR036284">
    <property type="entry name" value="GGL_sf"/>
</dbReference>
<feature type="compositionally biased region" description="Basic and acidic residues" evidence="2">
    <location>
        <begin position="509"/>
        <end position="526"/>
    </location>
</feature>
<dbReference type="GO" id="GO:0008277">
    <property type="term" value="P:regulation of G protein-coupled receptor signaling pathway"/>
    <property type="evidence" value="ECO:0007669"/>
    <property type="project" value="InterPro"/>
</dbReference>
<dbReference type="InterPro" id="IPR036305">
    <property type="entry name" value="RGS_sf"/>
</dbReference>
<dbReference type="Proteomes" id="UP000494040">
    <property type="component" value="Unassembled WGS sequence"/>
</dbReference>
<dbReference type="GO" id="GO:0007186">
    <property type="term" value="P:G protein-coupled receptor signaling pathway"/>
    <property type="evidence" value="ECO:0007669"/>
    <property type="project" value="InterPro"/>
</dbReference>
<dbReference type="AlphaFoldDB" id="A0A8I6TD48"/>
<dbReference type="GO" id="GO:0043005">
    <property type="term" value="C:neuron projection"/>
    <property type="evidence" value="ECO:0007669"/>
    <property type="project" value="TreeGrafter"/>
</dbReference>
<feature type="domain" description="G protein gamma" evidence="3">
    <location>
        <begin position="218"/>
        <end position="278"/>
    </location>
</feature>
<accession>A0A8I6TD48</accession>
<feature type="compositionally biased region" description="Polar residues" evidence="2">
    <location>
        <begin position="212"/>
        <end position="226"/>
    </location>
</feature>
<dbReference type="PROSITE" id="PS50132">
    <property type="entry name" value="RGS"/>
    <property type="match status" value="1"/>
</dbReference>
<feature type="domain" description="DEP" evidence="5">
    <location>
        <begin position="21"/>
        <end position="96"/>
    </location>
</feature>
<feature type="region of interest" description="Disordered" evidence="2">
    <location>
        <begin position="509"/>
        <end position="567"/>
    </location>
</feature>
<dbReference type="OMA" id="NEECESP"/>
<feature type="region of interest" description="Disordered" evidence="2">
    <location>
        <begin position="197"/>
        <end position="226"/>
    </location>
</feature>
<dbReference type="OrthoDB" id="196547at2759"/>
<sequence length="780" mass="88524">MEPRPYAFHKMEALVKQMQDPESGVPVGSQKSFLTSVPSAFIGYDLIEWLMEHLNIDDAVEAVHLANQLCQYGYYFPVDCKTLTIKDDNSLYRFQAAYHWPWHHRHPDNVEYAIYLVKRTLRNKQRHALEDYELEALNNLKRNLQNKWDLVTMQAEEQAEDGNILLKNTGVCIKVGKERRKMDKQVADSQERAYWRVHRPPPGCQPPLEPSPITNLRRSTSPSPQNTELEILRRQVARSRIKVSQAVESLITYSSTYAEYDPFFTPPQPSNPWLSDDPAFWQFNLPLIEVPTEKRVKRWALSFEDLLADPTGVEEFTSYLRKEYSHENIRFWLAVKELRHCGQSQVPSKVNSIHQEFLAHGAPCEINIDSRTQEATLNEMKTPSRFTFDAAAHHVYTVLLNKDCYPRFIRSDQYKNLLANAKHPPTKKRFFGFGGVGKKKSCAGPVAASSVNKRRGSDRSLTGIVHDAPAFAPQTHVPLSTSQSNLHDITITRDSGVSPERINLLQKDLKQKSVERKQSSEDEKYVSECMAKSEPGPSLIHLEKCSSEVRDEGKTQDEKEKDLNAERKHSLENVVSKISDCGIQDDDFPTENIVTIITDEIVEPEETGNEKDAKGLLTTPTASVILPHAPQSTLTENIASSSESEAQEQSSTILDEDLEAQPLEQELESKTVPVGTPKSRRTAKKTRIMSEEGTRTTQVQKLLLSDENKQISIDLSQHSVRDECSEPCEPSIQVPADEVVPDDVHSSDMQNRADICPWEDEENCKTEGPFVKKYATLGYL</sequence>
<dbReference type="SUPFAM" id="SSF48670">
    <property type="entry name" value="Transducin (heterotrimeric G protein), gamma chain"/>
    <property type="match status" value="1"/>
</dbReference>
<dbReference type="GO" id="GO:0005886">
    <property type="term" value="C:plasma membrane"/>
    <property type="evidence" value="ECO:0007669"/>
    <property type="project" value="TreeGrafter"/>
</dbReference>
<dbReference type="Pfam" id="PF00631">
    <property type="entry name" value="G-gamma"/>
    <property type="match status" value="1"/>
</dbReference>
<dbReference type="InterPro" id="IPR047017">
    <property type="entry name" value="RGS6/7/9/11_DHEX_sf"/>
</dbReference>
<dbReference type="GO" id="GO:0009968">
    <property type="term" value="P:negative regulation of signal transduction"/>
    <property type="evidence" value="ECO:0007669"/>
    <property type="project" value="UniProtKB-KW"/>
</dbReference>
<name>A0A8I6TD48_CIMLE</name>
<dbReference type="GeneID" id="106664357"/>
<dbReference type="RefSeq" id="XP_014245514.1">
    <property type="nucleotide sequence ID" value="XM_014390028.2"/>
</dbReference>
<feature type="compositionally biased region" description="Pro residues" evidence="2">
    <location>
        <begin position="200"/>
        <end position="210"/>
    </location>
</feature>
<dbReference type="InterPro" id="IPR036390">
    <property type="entry name" value="WH_DNA-bd_sf"/>
</dbReference>
<evidence type="ECO:0000256" key="1">
    <source>
        <dbReference type="ARBA" id="ARBA00022700"/>
    </source>
</evidence>
<dbReference type="FunFam" id="1.10.167.10:FF:000001">
    <property type="entry name" value="Putative regulator of g-protein signaling 12"/>
    <property type="match status" value="1"/>
</dbReference>
<dbReference type="SMART" id="SM01224">
    <property type="entry name" value="G_gamma"/>
    <property type="match status" value="1"/>
</dbReference>
<dbReference type="InterPro" id="IPR000591">
    <property type="entry name" value="DEP_dom"/>
</dbReference>
<feature type="domain" description="RGS" evidence="4">
    <location>
        <begin position="302"/>
        <end position="418"/>
    </location>
</feature>
<dbReference type="Pfam" id="PF00615">
    <property type="entry name" value="RGS"/>
    <property type="match status" value="1"/>
</dbReference>
<evidence type="ECO:0008006" key="8">
    <source>
        <dbReference type="Google" id="ProtNLM"/>
    </source>
</evidence>
<dbReference type="InterPro" id="IPR034483">
    <property type="entry name" value="RGS_Egl-10"/>
</dbReference>
<dbReference type="Gene3D" id="1.10.167.10">
    <property type="entry name" value="Regulator of G-protein Signalling 4, domain 2"/>
    <property type="match status" value="1"/>
</dbReference>
<dbReference type="SUPFAM" id="SSF48097">
    <property type="entry name" value="Regulator of G-protein signaling, RGS"/>
    <property type="match status" value="1"/>
</dbReference>
<dbReference type="GO" id="GO:0035556">
    <property type="term" value="P:intracellular signal transduction"/>
    <property type="evidence" value="ECO:0007669"/>
    <property type="project" value="InterPro"/>
</dbReference>
<dbReference type="InterPro" id="IPR016137">
    <property type="entry name" value="RGS"/>
</dbReference>
<feature type="region of interest" description="Disordered" evidence="2">
    <location>
        <begin position="664"/>
        <end position="693"/>
    </location>
</feature>
<dbReference type="KEGG" id="clec:106664357"/>
<dbReference type="EnsemblMetazoa" id="XM_014390028.2">
    <property type="protein sequence ID" value="XP_014245514.1"/>
    <property type="gene ID" value="LOC106664357"/>
</dbReference>
<evidence type="ECO:0000256" key="2">
    <source>
        <dbReference type="SAM" id="MobiDB-lite"/>
    </source>
</evidence>
<dbReference type="GO" id="GO:0005096">
    <property type="term" value="F:GTPase activator activity"/>
    <property type="evidence" value="ECO:0007669"/>
    <property type="project" value="TreeGrafter"/>
</dbReference>
<dbReference type="Pfam" id="PF00610">
    <property type="entry name" value="DEP"/>
    <property type="match status" value="1"/>
</dbReference>
<dbReference type="InterPro" id="IPR044926">
    <property type="entry name" value="RGS_subdomain_2"/>
</dbReference>
<proteinExistence type="predicted"/>
<protein>
    <recommendedName>
        <fullName evidence="8">Regulator of G-protein signaling 7</fullName>
    </recommendedName>
</protein>
<dbReference type="Pfam" id="PF18148">
    <property type="entry name" value="RGS_DHEX"/>
    <property type="match status" value="1"/>
</dbReference>
<dbReference type="PANTHER" id="PTHR45746:SF5">
    <property type="entry name" value="REGULATOR OF G-PROTEIN SIGNALING 7"/>
    <property type="match status" value="1"/>
</dbReference>
<dbReference type="Gene3D" id="1.10.10.10">
    <property type="entry name" value="Winged helix-like DNA-binding domain superfamily/Winged helix DNA-binding domain"/>
    <property type="match status" value="1"/>
</dbReference>
<dbReference type="SMART" id="SM00049">
    <property type="entry name" value="DEP"/>
    <property type="match status" value="1"/>
</dbReference>
<dbReference type="CDD" id="cd04450">
    <property type="entry name" value="DEP_RGS7-like"/>
    <property type="match status" value="1"/>
</dbReference>
<dbReference type="PANTHER" id="PTHR45746">
    <property type="entry name" value="LP21163P"/>
    <property type="match status" value="1"/>
</dbReference>